<dbReference type="InterPro" id="IPR007185">
    <property type="entry name" value="DNA_pol_a/d/e_bsu"/>
</dbReference>
<name>T0YDN4_9ZZZZ</name>
<feature type="non-terminal residue" evidence="4">
    <location>
        <position position="1"/>
    </location>
</feature>
<comment type="caution">
    <text evidence="4">The sequence shown here is derived from an EMBL/GenBank/DDBJ whole genome shotgun (WGS) entry which is preliminary data.</text>
</comment>
<feature type="domain" description="DNA polymerase alpha/delta/epsilon subunit B" evidence="3">
    <location>
        <begin position="13"/>
        <end position="142"/>
    </location>
</feature>
<dbReference type="EMBL" id="AUZZ01009511">
    <property type="protein sequence ID" value="EQD33446.1"/>
    <property type="molecule type" value="Genomic_DNA"/>
</dbReference>
<dbReference type="AlphaFoldDB" id="T0YDN4"/>
<dbReference type="InterPro" id="IPR024826">
    <property type="entry name" value="DNA_pol_delta/II_ssu"/>
</dbReference>
<comment type="similarity">
    <text evidence="1">Belongs to the DNA polymerase delta/II small subunit family.</text>
</comment>
<sequence>KDLAVSDMYTQYKMLFDFMDAIPDYIHVFIMPGNHDAVQRAEPQPPLPQELIGDFKKDNVHIVSNPTYMNLHSLDVLGYHGTSLDSIISSIPNNSYAVPEKAMMELLKRRHLSPIYGGNIIVPSKNDNLVMDTIPDILHMGHIHKNGMTKYHGVTIVNSGTWQGRTDFQVRQGHIPTPCIMPVFRAKDYSVTSIDFNR</sequence>
<dbReference type="GO" id="GO:0042575">
    <property type="term" value="C:DNA polymerase complex"/>
    <property type="evidence" value="ECO:0007669"/>
    <property type="project" value="TreeGrafter"/>
</dbReference>
<evidence type="ECO:0000256" key="1">
    <source>
        <dbReference type="ARBA" id="ARBA00006035"/>
    </source>
</evidence>
<dbReference type="GO" id="GO:0003677">
    <property type="term" value="F:DNA binding"/>
    <property type="evidence" value="ECO:0007669"/>
    <property type="project" value="InterPro"/>
</dbReference>
<dbReference type="Pfam" id="PF04042">
    <property type="entry name" value="DNA_pol_E_B"/>
    <property type="match status" value="1"/>
</dbReference>
<reference evidence="4" key="1">
    <citation type="submission" date="2013-08" db="EMBL/GenBank/DDBJ databases">
        <authorList>
            <person name="Mendez C."/>
            <person name="Richter M."/>
            <person name="Ferrer M."/>
            <person name="Sanchez J."/>
        </authorList>
    </citation>
    <scope>NUCLEOTIDE SEQUENCE</scope>
</reference>
<gene>
    <name evidence="4" type="ORF">B2A_13144</name>
</gene>
<organism evidence="4">
    <name type="scientific">mine drainage metagenome</name>
    <dbReference type="NCBI Taxonomy" id="410659"/>
    <lineage>
        <taxon>unclassified sequences</taxon>
        <taxon>metagenomes</taxon>
        <taxon>ecological metagenomes</taxon>
    </lineage>
</organism>
<keyword evidence="2" id="KW-0235">DNA replication</keyword>
<dbReference type="GO" id="GO:0006271">
    <property type="term" value="P:DNA strand elongation involved in DNA replication"/>
    <property type="evidence" value="ECO:0007669"/>
    <property type="project" value="TreeGrafter"/>
</dbReference>
<protein>
    <submittedName>
        <fullName evidence="4">DNA polymerase II small subunit</fullName>
    </submittedName>
</protein>
<dbReference type="PANTHER" id="PTHR10416">
    <property type="entry name" value="DNA POLYMERASE DELTA SUBUNIT 2"/>
    <property type="match status" value="1"/>
</dbReference>
<dbReference type="InterPro" id="IPR029052">
    <property type="entry name" value="Metallo-depent_PP-like"/>
</dbReference>
<accession>T0YDN4</accession>
<evidence type="ECO:0000259" key="3">
    <source>
        <dbReference type="Pfam" id="PF04042"/>
    </source>
</evidence>
<dbReference type="PANTHER" id="PTHR10416:SF0">
    <property type="entry name" value="DNA POLYMERASE DELTA SUBUNIT 2"/>
    <property type="match status" value="1"/>
</dbReference>
<proteinExistence type="inferred from homology"/>
<dbReference type="SUPFAM" id="SSF56300">
    <property type="entry name" value="Metallo-dependent phosphatases"/>
    <property type="match status" value="1"/>
</dbReference>
<evidence type="ECO:0000313" key="4">
    <source>
        <dbReference type="EMBL" id="EQD33446.1"/>
    </source>
</evidence>
<dbReference type="Gene3D" id="3.60.21.50">
    <property type="match status" value="1"/>
</dbReference>
<reference evidence="4" key="2">
    <citation type="journal article" date="2014" name="ISME J.">
        <title>Microbial stratification in low pH oxic and suboxic macroscopic growths along an acid mine drainage.</title>
        <authorList>
            <person name="Mendez-Garcia C."/>
            <person name="Mesa V."/>
            <person name="Sprenger R.R."/>
            <person name="Richter M."/>
            <person name="Diez M.S."/>
            <person name="Solano J."/>
            <person name="Bargiela R."/>
            <person name="Golyshina O.V."/>
            <person name="Manteca A."/>
            <person name="Ramos J.L."/>
            <person name="Gallego J.R."/>
            <person name="Llorente I."/>
            <person name="Martins Dos Santos V.A."/>
            <person name="Jensen O.N."/>
            <person name="Pelaez A.I."/>
            <person name="Sanchez J."/>
            <person name="Ferrer M."/>
        </authorList>
    </citation>
    <scope>NUCLEOTIDE SEQUENCE</scope>
</reference>
<evidence type="ECO:0000256" key="2">
    <source>
        <dbReference type="ARBA" id="ARBA00022705"/>
    </source>
</evidence>